<dbReference type="Proteomes" id="UP000241639">
    <property type="component" value="Unassembled WGS sequence"/>
</dbReference>
<dbReference type="InterPro" id="IPR012878">
    <property type="entry name" value="Beta-AFase-like_GH127_cat"/>
</dbReference>
<dbReference type="OrthoDB" id="9757939at2"/>
<dbReference type="PANTHER" id="PTHR43465:SF2">
    <property type="entry name" value="DUF1680 DOMAIN PROTEIN (AFU_ORTHOLOGUE AFUA_1G08910)"/>
    <property type="match status" value="1"/>
</dbReference>
<evidence type="ECO:0000259" key="3">
    <source>
        <dbReference type="Pfam" id="PF20737"/>
    </source>
</evidence>
<dbReference type="InterPro" id="IPR049049">
    <property type="entry name" value="Beta-AFase-like_GH127_C"/>
</dbReference>
<sequence>MLRKLTPLKINHVRLQDSFWSPRVQLLHQAILPYQWQALNDEIDGVEKSGCIDNFKIAAGELEGSYHGFVFQDSDLYKWLEAVGYSLQTEPDPEWEKRADEVIDLIGRAQQPDGYINTYYTVKEPGKRWTNLIHNHELYCAGHFIEGAVAYYKATGKRKVLDIACRFADYIASVFGDGEGQLKGYDGHEEIELALVKLYHATGDQQYLDLSRFFIDERGQDPSFFLEECERRGEKRRKEDLEYHQAHLPVRSQMDAVGHAVRAMYLYAGMADVAAETEDHTLWEACQTLWKSVTEKRMYITGGVGSSSHGESFTIDYDLPNDYAYTETCAAIGLVFWAHRMLQIEPNSIYADVMERALYNGVLSGMAEDGKSYFYVNPLEVWPEACHHRHDKNHVKTVRQGWFGCACCPPNIARLLASLNQYLYSYYDQEIYVHLYISSEAEAELSGGRVRITQVSSLPWDEDVKLTVSVPEPAKFTLALRIPAWCQGAQLTINGETVTWESVNGYAKINRRWSDGDQLEWRLPLTVERLYANPNVRVNAGKVALQRGPLVYCLEEVDNGPTLTDLCLPVNEELTVQVEADLLGGVAVISGNGVRSNPSGWEHALYRPAPLDSVSASIKAIPYYAWCNREPGEMLVWIREC</sequence>
<evidence type="ECO:0000313" key="4">
    <source>
        <dbReference type="EMBL" id="PTM59863.1"/>
    </source>
</evidence>
<keyword evidence="5" id="KW-1185">Reference proteome</keyword>
<evidence type="ECO:0000313" key="5">
    <source>
        <dbReference type="Proteomes" id="UP000241639"/>
    </source>
</evidence>
<accession>A0A2T4ZD99</accession>
<dbReference type="Gene3D" id="1.50.10.20">
    <property type="match status" value="1"/>
</dbReference>
<protein>
    <recommendedName>
        <fullName evidence="6">Glycoside hydrolase family 127 protein</fullName>
    </recommendedName>
</protein>
<name>A0A2T4ZD99_9BACL</name>
<dbReference type="GO" id="GO:0005975">
    <property type="term" value="P:carbohydrate metabolic process"/>
    <property type="evidence" value="ECO:0007669"/>
    <property type="project" value="InterPro"/>
</dbReference>
<evidence type="ECO:0000259" key="2">
    <source>
        <dbReference type="Pfam" id="PF20736"/>
    </source>
</evidence>
<comment type="caution">
    <text evidence="4">The sequence shown here is derived from an EMBL/GenBank/DDBJ whole genome shotgun (WGS) entry which is preliminary data.</text>
</comment>
<dbReference type="InterPro" id="IPR049046">
    <property type="entry name" value="Beta-AFase-like_GH127_middle"/>
</dbReference>
<dbReference type="Pfam" id="PF20737">
    <property type="entry name" value="Glyco_hydro127C"/>
    <property type="match status" value="1"/>
</dbReference>
<organism evidence="4 5">
    <name type="scientific">Desmospora activa DSM 45169</name>
    <dbReference type="NCBI Taxonomy" id="1121389"/>
    <lineage>
        <taxon>Bacteria</taxon>
        <taxon>Bacillati</taxon>
        <taxon>Bacillota</taxon>
        <taxon>Bacilli</taxon>
        <taxon>Bacillales</taxon>
        <taxon>Thermoactinomycetaceae</taxon>
        <taxon>Desmospora</taxon>
    </lineage>
</organism>
<dbReference type="AlphaFoldDB" id="A0A2T4ZD99"/>
<feature type="domain" description="Non-reducing end beta-L-arabinofuranosidase-like GH127 catalytic" evidence="1">
    <location>
        <begin position="12"/>
        <end position="420"/>
    </location>
</feature>
<evidence type="ECO:0008006" key="6">
    <source>
        <dbReference type="Google" id="ProtNLM"/>
    </source>
</evidence>
<feature type="domain" description="Non-reducing end beta-L-arabinofuranosidase-like GH127 C-terminal" evidence="3">
    <location>
        <begin position="527"/>
        <end position="639"/>
    </location>
</feature>
<dbReference type="InterPro" id="IPR049174">
    <property type="entry name" value="Beta-AFase-like"/>
</dbReference>
<dbReference type="InterPro" id="IPR008928">
    <property type="entry name" value="6-hairpin_glycosidase_sf"/>
</dbReference>
<evidence type="ECO:0000259" key="1">
    <source>
        <dbReference type="Pfam" id="PF07944"/>
    </source>
</evidence>
<proteinExistence type="predicted"/>
<dbReference type="Pfam" id="PF07944">
    <property type="entry name" value="Beta-AFase-like_GH127_cat"/>
    <property type="match status" value="1"/>
</dbReference>
<dbReference type="EMBL" id="PZZP01000001">
    <property type="protein sequence ID" value="PTM59863.1"/>
    <property type="molecule type" value="Genomic_DNA"/>
</dbReference>
<gene>
    <name evidence="4" type="ORF">C8J48_2499</name>
</gene>
<feature type="domain" description="Non-reducing end beta-L-arabinofuranosidase-like GH127 middle" evidence="2">
    <location>
        <begin position="430"/>
        <end position="525"/>
    </location>
</feature>
<dbReference type="SUPFAM" id="SSF48208">
    <property type="entry name" value="Six-hairpin glycosidases"/>
    <property type="match status" value="1"/>
</dbReference>
<dbReference type="Pfam" id="PF20736">
    <property type="entry name" value="Glyco_hydro127M"/>
    <property type="match status" value="1"/>
</dbReference>
<dbReference type="PANTHER" id="PTHR43465">
    <property type="entry name" value="DUF1680 DOMAIN PROTEIN (AFU_ORTHOLOGUE AFUA_1G08910)"/>
    <property type="match status" value="1"/>
</dbReference>
<dbReference type="RefSeq" id="WP_107727192.1">
    <property type="nucleotide sequence ID" value="NZ_PZZP01000001.1"/>
</dbReference>
<reference evidence="4 5" key="1">
    <citation type="submission" date="2018-04" db="EMBL/GenBank/DDBJ databases">
        <title>Genomic Encyclopedia of Archaeal and Bacterial Type Strains, Phase II (KMG-II): from individual species to whole genera.</title>
        <authorList>
            <person name="Goeker M."/>
        </authorList>
    </citation>
    <scope>NUCLEOTIDE SEQUENCE [LARGE SCALE GENOMIC DNA]</scope>
    <source>
        <strain evidence="4 5">DSM 45169</strain>
    </source>
</reference>